<evidence type="ECO:0000313" key="3">
    <source>
        <dbReference type="Proteomes" id="UP000195402"/>
    </source>
</evidence>
<dbReference type="STRING" id="56857.A0A200R8E4"/>
<dbReference type="OrthoDB" id="1933874at2759"/>
<feature type="compositionally biased region" description="Low complexity" evidence="1">
    <location>
        <begin position="33"/>
        <end position="56"/>
    </location>
</feature>
<evidence type="ECO:0008006" key="4">
    <source>
        <dbReference type="Google" id="ProtNLM"/>
    </source>
</evidence>
<proteinExistence type="predicted"/>
<dbReference type="InterPro" id="IPR052674">
    <property type="entry name" value="SelWTH-like"/>
</dbReference>
<dbReference type="EMBL" id="MVGT01000322">
    <property type="protein sequence ID" value="OVA18997.1"/>
    <property type="molecule type" value="Genomic_DNA"/>
</dbReference>
<accession>A0A200R8E4</accession>
<sequence>MAPKKSKRDESVESSKVVDGDISSSSTGVTQNLTRRVTRSSTAAASSSAASSLASLPEQPPAKKKPRKSSKKEEVKPPKDDEVKPKDDEVKSEDDEVPENNVSFEKTFIIEHCKQCKCFKVRADKVKNGLENGVNGIKVLINPEKPRRGCFEVREEGGEAFITLLDLKRPFKKLKDLDMDEPQRLRKQSGSPAEYDDYGLHILFSLWLKFYLIHDHPIAFVS</sequence>
<feature type="region of interest" description="Disordered" evidence="1">
    <location>
        <begin position="1"/>
        <end position="98"/>
    </location>
</feature>
<dbReference type="InParanoid" id="A0A200R8E4"/>
<dbReference type="FunCoup" id="A0A200R8E4">
    <property type="interactions" value="250"/>
</dbReference>
<keyword evidence="3" id="KW-1185">Reference proteome</keyword>
<evidence type="ECO:0000313" key="2">
    <source>
        <dbReference type="EMBL" id="OVA18997.1"/>
    </source>
</evidence>
<name>A0A200R8E4_MACCD</name>
<organism evidence="2 3">
    <name type="scientific">Macleaya cordata</name>
    <name type="common">Five-seeded plume-poppy</name>
    <name type="synonym">Bocconia cordata</name>
    <dbReference type="NCBI Taxonomy" id="56857"/>
    <lineage>
        <taxon>Eukaryota</taxon>
        <taxon>Viridiplantae</taxon>
        <taxon>Streptophyta</taxon>
        <taxon>Embryophyta</taxon>
        <taxon>Tracheophyta</taxon>
        <taxon>Spermatophyta</taxon>
        <taxon>Magnoliopsida</taxon>
        <taxon>Ranunculales</taxon>
        <taxon>Papaveraceae</taxon>
        <taxon>Papaveroideae</taxon>
        <taxon>Macleaya</taxon>
    </lineage>
</organism>
<dbReference type="Proteomes" id="UP000195402">
    <property type="component" value="Unassembled WGS sequence"/>
</dbReference>
<reference evidence="2 3" key="1">
    <citation type="journal article" date="2017" name="Mol. Plant">
        <title>The Genome of Medicinal Plant Macleaya cordata Provides New Insights into Benzylisoquinoline Alkaloids Metabolism.</title>
        <authorList>
            <person name="Liu X."/>
            <person name="Liu Y."/>
            <person name="Huang P."/>
            <person name="Ma Y."/>
            <person name="Qing Z."/>
            <person name="Tang Q."/>
            <person name="Cao H."/>
            <person name="Cheng P."/>
            <person name="Zheng Y."/>
            <person name="Yuan Z."/>
            <person name="Zhou Y."/>
            <person name="Liu J."/>
            <person name="Tang Z."/>
            <person name="Zhuo Y."/>
            <person name="Zhang Y."/>
            <person name="Yu L."/>
            <person name="Huang J."/>
            <person name="Yang P."/>
            <person name="Peng Q."/>
            <person name="Zhang J."/>
            <person name="Jiang W."/>
            <person name="Zhang Z."/>
            <person name="Lin K."/>
            <person name="Ro D.K."/>
            <person name="Chen X."/>
            <person name="Xiong X."/>
            <person name="Shang Y."/>
            <person name="Huang S."/>
            <person name="Zeng J."/>
        </authorList>
    </citation>
    <scope>NUCLEOTIDE SEQUENCE [LARGE SCALE GENOMIC DNA]</scope>
    <source>
        <strain evidence="3">cv. BLH2017</strain>
        <tissue evidence="2">Root</tissue>
    </source>
</reference>
<feature type="compositionally biased region" description="Polar residues" evidence="1">
    <location>
        <begin position="22"/>
        <end position="32"/>
    </location>
</feature>
<evidence type="ECO:0000256" key="1">
    <source>
        <dbReference type="SAM" id="MobiDB-lite"/>
    </source>
</evidence>
<feature type="compositionally biased region" description="Basic and acidic residues" evidence="1">
    <location>
        <begin position="71"/>
        <end position="89"/>
    </location>
</feature>
<dbReference type="PANTHER" id="PTHR33638">
    <property type="entry name" value="SELENOPROTEIN H"/>
    <property type="match status" value="1"/>
</dbReference>
<feature type="compositionally biased region" description="Basic and acidic residues" evidence="1">
    <location>
        <begin position="7"/>
        <end position="19"/>
    </location>
</feature>
<dbReference type="AlphaFoldDB" id="A0A200R8E4"/>
<dbReference type="OMA" id="CFEIRSE"/>
<gene>
    <name evidence="2" type="ORF">BVC80_8709g5</name>
</gene>
<comment type="caution">
    <text evidence="2">The sequence shown here is derived from an EMBL/GenBank/DDBJ whole genome shotgun (WGS) entry which is preliminary data.</text>
</comment>
<protein>
    <recommendedName>
        <fullName evidence="4">Selenoprotein</fullName>
    </recommendedName>
</protein>
<dbReference type="PANTHER" id="PTHR33638:SF1">
    <property type="entry name" value="SELENOPROTEIN H"/>
    <property type="match status" value="1"/>
</dbReference>
<dbReference type="GO" id="GO:0005794">
    <property type="term" value="C:Golgi apparatus"/>
    <property type="evidence" value="ECO:0007669"/>
    <property type="project" value="TreeGrafter"/>
</dbReference>